<feature type="compositionally biased region" description="Basic and acidic residues" evidence="1">
    <location>
        <begin position="72"/>
        <end position="92"/>
    </location>
</feature>
<evidence type="ECO:0000313" key="2">
    <source>
        <dbReference type="EMBL" id="VUC24012.1"/>
    </source>
</evidence>
<organism evidence="2 3">
    <name type="scientific">Bionectria ochroleuca</name>
    <name type="common">Gliocladium roseum</name>
    <dbReference type="NCBI Taxonomy" id="29856"/>
    <lineage>
        <taxon>Eukaryota</taxon>
        <taxon>Fungi</taxon>
        <taxon>Dikarya</taxon>
        <taxon>Ascomycota</taxon>
        <taxon>Pezizomycotina</taxon>
        <taxon>Sordariomycetes</taxon>
        <taxon>Hypocreomycetidae</taxon>
        <taxon>Hypocreales</taxon>
        <taxon>Bionectriaceae</taxon>
        <taxon>Clonostachys</taxon>
    </lineage>
</organism>
<keyword evidence="3" id="KW-1185">Reference proteome</keyword>
<feature type="compositionally biased region" description="Low complexity" evidence="1">
    <location>
        <begin position="108"/>
        <end position="126"/>
    </location>
</feature>
<reference evidence="2 3" key="1">
    <citation type="submission" date="2019-06" db="EMBL/GenBank/DDBJ databases">
        <authorList>
            <person name="Broberg M."/>
        </authorList>
    </citation>
    <scope>NUCLEOTIDE SEQUENCE [LARGE SCALE GENOMIC DNA]</scope>
</reference>
<evidence type="ECO:0000256" key="1">
    <source>
        <dbReference type="SAM" id="MobiDB-lite"/>
    </source>
</evidence>
<comment type="caution">
    <text evidence="2">The sequence shown here is derived from an EMBL/GenBank/DDBJ whole genome shotgun (WGS) entry which is preliminary data.</text>
</comment>
<feature type="region of interest" description="Disordered" evidence="1">
    <location>
        <begin position="1"/>
        <end position="139"/>
    </location>
</feature>
<dbReference type="Proteomes" id="UP000766486">
    <property type="component" value="Unassembled WGS sequence"/>
</dbReference>
<feature type="compositionally biased region" description="Low complexity" evidence="1">
    <location>
        <begin position="12"/>
        <end position="29"/>
    </location>
</feature>
<sequence>MAVSPSVSGDASPPSQSPSRSPFPLRQRLWPFSHAKPASSESPQAPVRAPYVPQHAAADFLRTTTPKPRVLPAHEEGSPRRRGDEEKMDDFSRFISQARATEFEHTPRQSARSSQQQEASRQSRSQGGVERVSQKAATT</sequence>
<evidence type="ECO:0000313" key="3">
    <source>
        <dbReference type="Proteomes" id="UP000766486"/>
    </source>
</evidence>
<name>A0ABY6TZ04_BIOOC</name>
<dbReference type="EMBL" id="CABFNS010000715">
    <property type="protein sequence ID" value="VUC24012.1"/>
    <property type="molecule type" value="Genomic_DNA"/>
</dbReference>
<gene>
    <name evidence="2" type="ORF">CLO192961_LOCUS132563</name>
</gene>
<proteinExistence type="predicted"/>
<protein>
    <submittedName>
        <fullName evidence="2">Uncharacterized protein</fullName>
    </submittedName>
</protein>
<accession>A0ABY6TZ04</accession>